<evidence type="ECO:0000256" key="4">
    <source>
        <dbReference type="ARBA" id="ARBA00023015"/>
    </source>
</evidence>
<dbReference type="GO" id="GO:0003682">
    <property type="term" value="F:chromatin binding"/>
    <property type="evidence" value="ECO:0007669"/>
    <property type="project" value="TreeGrafter"/>
</dbReference>
<dbReference type="SUPFAM" id="SSF47370">
    <property type="entry name" value="Bromodomain"/>
    <property type="match status" value="2"/>
</dbReference>
<keyword evidence="3" id="KW-0156">Chromatin regulator</keyword>
<keyword evidence="5 8" id="KW-0103">Bromodomain</keyword>
<dbReference type="EMBL" id="CP051139">
    <property type="protein sequence ID" value="QIW96409.1"/>
    <property type="molecule type" value="Genomic_DNA"/>
</dbReference>
<feature type="domain" description="Bromo" evidence="10">
    <location>
        <begin position="54"/>
        <end position="124"/>
    </location>
</feature>
<evidence type="ECO:0000256" key="2">
    <source>
        <dbReference type="ARBA" id="ARBA00022737"/>
    </source>
</evidence>
<sequence>MDSGRKRKANDQQPTAPVKKIRLLNSNHAENTPSNVQKVGYKLLEQLERATDKTSRPIATLFKQLPSREELPDYYDFTKLPIAIDTIEKKLQQDAYPTVTTLESDLKRMVQNAKDYNTAGSDIYEDAERIRKLVYNYMKINNPEYSTNPQYVSFATLLPEGTEKTNGAAINGVGSKKGRRSTGVSAADIAEKSSSVAPSEPPAVSVEDQDYTGKTFQEAQEMLIAGMLRHADANGLEIYTPFANLPTRKLEDYYKLIRYPVSLKGVAKRIRGIHGRNEMTGVTDFKTWDAFSDEVSWIWRNAREYNEDGSDMYNLAGEFETDFKARLEHARSQVDEPEKLKLKLGAKPKVTLNLSQHRASPGVAIDNEALARQKQLVSAGVQGRHSETRASPVANGVRPTSAAMETGRPQSSHTGSDHGSVKMEKGVTQSPAPMLTNGVGGLMGPPSMRPPSEGPLLNGHALHSSYTFTAPTALPPTPVRPYSASESLLPGVTISTHPQLKLDIPYSLTINPHETLSQQSYTFTLPSTHYYLQISPTISKALSMGKQYKMFVTVNGSRLTQRDTTLHQDSGRRTHVYEGTLAPGVNRLEVEVAAAKDNEGKGLDIEKLTIFANLMKP</sequence>
<evidence type="ECO:0000259" key="10">
    <source>
        <dbReference type="PROSITE" id="PS50014"/>
    </source>
</evidence>
<evidence type="ECO:0000256" key="6">
    <source>
        <dbReference type="ARBA" id="ARBA00023163"/>
    </source>
</evidence>
<organism evidence="11 12">
    <name type="scientific">Peltaster fructicola</name>
    <dbReference type="NCBI Taxonomy" id="286661"/>
    <lineage>
        <taxon>Eukaryota</taxon>
        <taxon>Fungi</taxon>
        <taxon>Dikarya</taxon>
        <taxon>Ascomycota</taxon>
        <taxon>Pezizomycotina</taxon>
        <taxon>Dothideomycetes</taxon>
        <taxon>Dothideomycetes incertae sedis</taxon>
        <taxon>Peltaster</taxon>
    </lineage>
</organism>
<feature type="region of interest" description="Disordered" evidence="9">
    <location>
        <begin position="1"/>
        <end position="32"/>
    </location>
</feature>
<dbReference type="SMART" id="SM00297">
    <property type="entry name" value="BROMO"/>
    <property type="match status" value="2"/>
</dbReference>
<dbReference type="OrthoDB" id="6017at2759"/>
<reference evidence="11 12" key="1">
    <citation type="journal article" date="2016" name="Sci. Rep.">
        <title>Peltaster fructicola genome reveals evolution from an invasive phytopathogen to an ectophytic parasite.</title>
        <authorList>
            <person name="Xu C."/>
            <person name="Chen H."/>
            <person name="Gleason M.L."/>
            <person name="Xu J.R."/>
            <person name="Liu H."/>
            <person name="Zhang R."/>
            <person name="Sun G."/>
        </authorList>
    </citation>
    <scope>NUCLEOTIDE SEQUENCE [LARGE SCALE GENOMIC DNA]</scope>
    <source>
        <strain evidence="11 12">LNHT1506</strain>
    </source>
</reference>
<evidence type="ECO:0000256" key="5">
    <source>
        <dbReference type="ARBA" id="ARBA00023117"/>
    </source>
</evidence>
<keyword evidence="2" id="KW-0677">Repeat</keyword>
<keyword evidence="4" id="KW-0805">Transcription regulation</keyword>
<dbReference type="Pfam" id="PF00439">
    <property type="entry name" value="Bromodomain"/>
    <property type="match status" value="2"/>
</dbReference>
<evidence type="ECO:0000256" key="8">
    <source>
        <dbReference type="PROSITE-ProRule" id="PRU00035"/>
    </source>
</evidence>
<evidence type="ECO:0000256" key="1">
    <source>
        <dbReference type="ARBA" id="ARBA00004123"/>
    </source>
</evidence>
<feature type="compositionally biased region" description="Low complexity" evidence="9">
    <location>
        <begin position="192"/>
        <end position="206"/>
    </location>
</feature>
<dbReference type="AlphaFoldDB" id="A0A6H0XPK2"/>
<dbReference type="Pfam" id="PF22994">
    <property type="entry name" value="RSC4_Ig_like"/>
    <property type="match status" value="1"/>
</dbReference>
<dbReference type="PRINTS" id="PR00503">
    <property type="entry name" value="BROMODOMAIN"/>
</dbReference>
<dbReference type="GO" id="GO:0006338">
    <property type="term" value="P:chromatin remodeling"/>
    <property type="evidence" value="ECO:0007669"/>
    <property type="project" value="InterPro"/>
</dbReference>
<dbReference type="GO" id="GO:0006368">
    <property type="term" value="P:transcription elongation by RNA polymerase II"/>
    <property type="evidence" value="ECO:0007669"/>
    <property type="project" value="TreeGrafter"/>
</dbReference>
<comment type="subcellular location">
    <subcellularLocation>
        <location evidence="1">Nucleus</location>
    </subcellularLocation>
</comment>
<dbReference type="PROSITE" id="PS50014">
    <property type="entry name" value="BROMODOMAIN_2"/>
    <property type="match status" value="2"/>
</dbReference>
<dbReference type="Gene3D" id="1.20.920.10">
    <property type="entry name" value="Bromodomain-like"/>
    <property type="match status" value="2"/>
</dbReference>
<dbReference type="PANTHER" id="PTHR16062">
    <property type="entry name" value="SWI/SNF-RELATED"/>
    <property type="match status" value="1"/>
</dbReference>
<protein>
    <recommendedName>
        <fullName evidence="10">Bromo domain-containing protein</fullName>
    </recommendedName>
</protein>
<dbReference type="PANTHER" id="PTHR16062:SF21">
    <property type="entry name" value="CHROMATIN STRUCTURE-REMODELING COMPLEX SUBUNIT RSC1-RELATED"/>
    <property type="match status" value="1"/>
</dbReference>
<dbReference type="InterPro" id="IPR037382">
    <property type="entry name" value="Rsc/polybromo"/>
</dbReference>
<feature type="region of interest" description="Disordered" evidence="9">
    <location>
        <begin position="168"/>
        <end position="207"/>
    </location>
</feature>
<evidence type="ECO:0000313" key="11">
    <source>
        <dbReference type="EMBL" id="QIW96409.1"/>
    </source>
</evidence>
<proteinExistence type="predicted"/>
<evidence type="ECO:0000256" key="3">
    <source>
        <dbReference type="ARBA" id="ARBA00022853"/>
    </source>
</evidence>
<gene>
    <name evidence="11" type="ORF">AMS68_001927</name>
</gene>
<feature type="domain" description="Bromo" evidence="10">
    <location>
        <begin position="234"/>
        <end position="313"/>
    </location>
</feature>
<keyword evidence="6" id="KW-0804">Transcription</keyword>
<evidence type="ECO:0000313" key="12">
    <source>
        <dbReference type="Proteomes" id="UP000503462"/>
    </source>
</evidence>
<dbReference type="InterPro" id="IPR054551">
    <property type="entry name" value="RSC4_Ig-like"/>
</dbReference>
<dbReference type="InterPro" id="IPR001487">
    <property type="entry name" value="Bromodomain"/>
</dbReference>
<name>A0A6H0XPK2_9PEZI</name>
<keyword evidence="7" id="KW-0539">Nucleus</keyword>
<feature type="compositionally biased region" description="Basic and acidic residues" evidence="9">
    <location>
        <begin position="415"/>
        <end position="425"/>
    </location>
</feature>
<evidence type="ECO:0000256" key="7">
    <source>
        <dbReference type="ARBA" id="ARBA00023242"/>
    </source>
</evidence>
<feature type="region of interest" description="Disordered" evidence="9">
    <location>
        <begin position="379"/>
        <end position="432"/>
    </location>
</feature>
<dbReference type="Proteomes" id="UP000503462">
    <property type="component" value="Chromosome 1"/>
</dbReference>
<dbReference type="CDD" id="cd04369">
    <property type="entry name" value="Bromodomain"/>
    <property type="match status" value="2"/>
</dbReference>
<dbReference type="FunFam" id="1.20.920.10:FF:000083">
    <property type="entry name" value="WGS project CABT00000000 data, contig 2.8"/>
    <property type="match status" value="1"/>
</dbReference>
<accession>A0A6H0XPK2</accession>
<keyword evidence="12" id="KW-1185">Reference proteome</keyword>
<dbReference type="InterPro" id="IPR036427">
    <property type="entry name" value="Bromodomain-like_sf"/>
</dbReference>
<evidence type="ECO:0000256" key="9">
    <source>
        <dbReference type="SAM" id="MobiDB-lite"/>
    </source>
</evidence>
<dbReference type="GO" id="GO:0016586">
    <property type="term" value="C:RSC-type complex"/>
    <property type="evidence" value="ECO:0007669"/>
    <property type="project" value="InterPro"/>
</dbReference>